<evidence type="ECO:0000256" key="2">
    <source>
        <dbReference type="ARBA" id="ARBA00022490"/>
    </source>
</evidence>
<feature type="compositionally biased region" description="Basic and acidic residues" evidence="4">
    <location>
        <begin position="102"/>
        <end position="131"/>
    </location>
</feature>
<accession>A0A667XPQ3</accession>
<reference evidence="5" key="1">
    <citation type="submission" date="2019-06" db="EMBL/GenBank/DDBJ databases">
        <authorList>
            <consortium name="Wellcome Sanger Institute Data Sharing"/>
        </authorList>
    </citation>
    <scope>NUCLEOTIDE SEQUENCE [LARGE SCALE GENOMIC DNA]</scope>
</reference>
<dbReference type="InterPro" id="IPR004934">
    <property type="entry name" value="TMOD"/>
</dbReference>
<reference evidence="5" key="2">
    <citation type="submission" date="2025-08" db="UniProtKB">
        <authorList>
            <consortium name="Ensembl"/>
        </authorList>
    </citation>
    <scope>IDENTIFICATION</scope>
</reference>
<proteinExistence type="predicted"/>
<dbReference type="Ensembl" id="ENSMMDT00005011415.1">
    <property type="protein sequence ID" value="ENSMMDP00005011076.1"/>
    <property type="gene ID" value="ENSMMDG00005005976.1"/>
</dbReference>
<evidence type="ECO:0000313" key="5">
    <source>
        <dbReference type="Ensembl" id="ENSMMDP00005011076.1"/>
    </source>
</evidence>
<keyword evidence="6" id="KW-1185">Reference proteome</keyword>
<protein>
    <submittedName>
        <fullName evidence="5">Leiomodin 2</fullName>
    </submittedName>
</protein>
<sequence>MSCFGYRRELSKYEDVDEDELLASLSPEELAELEKELADIDPDANVPIGLRQRDQTDKTPTGTFSREALMKYWENETRKLLEDEIDEEQEEECEEEEEEELQHDKTKPEPPKDFGPRSDTPKLLKPQRVEPMRLTPPPPPADPNANGNPTVVDEALERALNNDPELTEVNLNNIDDISQETLIRFAEALRSNTHVRVFSLANTRADDPVALAIAKMLRENSSITSLNIESNYVTGKGVMALVQALPGNNTLTELRFHNQRHMCGGQVGNHCLNVFGTRH</sequence>
<reference evidence="5" key="3">
    <citation type="submission" date="2025-09" db="UniProtKB">
        <authorList>
            <consortium name="Ensembl"/>
        </authorList>
    </citation>
    <scope>IDENTIFICATION</scope>
</reference>
<gene>
    <name evidence="5" type="primary">LMOD2</name>
    <name evidence="5" type="synonym">lmod2b</name>
</gene>
<dbReference type="GO" id="GO:0030239">
    <property type="term" value="P:myofibril assembly"/>
    <property type="evidence" value="ECO:0007669"/>
    <property type="project" value="TreeGrafter"/>
</dbReference>
<comment type="subcellular location">
    <subcellularLocation>
        <location evidence="1">Cytoplasm</location>
        <location evidence="1">Cytoskeleton</location>
    </subcellularLocation>
</comment>
<evidence type="ECO:0000256" key="1">
    <source>
        <dbReference type="ARBA" id="ARBA00004245"/>
    </source>
</evidence>
<dbReference type="PANTHER" id="PTHR10901:SF12">
    <property type="entry name" value="LEIOMODIN-2"/>
    <property type="match status" value="1"/>
</dbReference>
<dbReference type="SUPFAM" id="SSF52047">
    <property type="entry name" value="RNI-like"/>
    <property type="match status" value="1"/>
</dbReference>
<evidence type="ECO:0000313" key="6">
    <source>
        <dbReference type="Proteomes" id="UP000472263"/>
    </source>
</evidence>
<feature type="compositionally biased region" description="Acidic residues" evidence="4">
    <location>
        <begin position="83"/>
        <end position="101"/>
    </location>
</feature>
<dbReference type="PANTHER" id="PTHR10901">
    <property type="entry name" value="TROPOMODULIN"/>
    <property type="match status" value="1"/>
</dbReference>
<dbReference type="GO" id="GO:0051694">
    <property type="term" value="P:pointed-end actin filament capping"/>
    <property type="evidence" value="ECO:0007669"/>
    <property type="project" value="InterPro"/>
</dbReference>
<dbReference type="AlphaFoldDB" id="A0A667XPQ3"/>
<dbReference type="GO" id="GO:0005523">
    <property type="term" value="F:tropomyosin binding"/>
    <property type="evidence" value="ECO:0007669"/>
    <property type="project" value="InterPro"/>
</dbReference>
<feature type="region of interest" description="Disordered" evidence="4">
    <location>
        <begin position="44"/>
        <end position="68"/>
    </location>
</feature>
<keyword evidence="2" id="KW-0963">Cytoplasm</keyword>
<dbReference type="GO" id="GO:0005865">
    <property type="term" value="C:striated muscle thin filament"/>
    <property type="evidence" value="ECO:0007669"/>
    <property type="project" value="TreeGrafter"/>
</dbReference>
<feature type="region of interest" description="Disordered" evidence="4">
    <location>
        <begin position="80"/>
        <end position="150"/>
    </location>
</feature>
<evidence type="ECO:0000256" key="3">
    <source>
        <dbReference type="ARBA" id="ARBA00023212"/>
    </source>
</evidence>
<dbReference type="InterPro" id="IPR032675">
    <property type="entry name" value="LRR_dom_sf"/>
</dbReference>
<dbReference type="Gene3D" id="3.80.10.10">
    <property type="entry name" value="Ribonuclease Inhibitor"/>
    <property type="match status" value="1"/>
</dbReference>
<organism evidence="5 6">
    <name type="scientific">Myripristis murdjan</name>
    <name type="common">pinecone soldierfish</name>
    <dbReference type="NCBI Taxonomy" id="586833"/>
    <lineage>
        <taxon>Eukaryota</taxon>
        <taxon>Metazoa</taxon>
        <taxon>Chordata</taxon>
        <taxon>Craniata</taxon>
        <taxon>Vertebrata</taxon>
        <taxon>Euteleostomi</taxon>
        <taxon>Actinopterygii</taxon>
        <taxon>Neopterygii</taxon>
        <taxon>Teleostei</taxon>
        <taxon>Neoteleostei</taxon>
        <taxon>Acanthomorphata</taxon>
        <taxon>Holocentriformes</taxon>
        <taxon>Holocentridae</taxon>
        <taxon>Myripristis</taxon>
    </lineage>
</organism>
<dbReference type="GO" id="GO:0007015">
    <property type="term" value="P:actin filament organization"/>
    <property type="evidence" value="ECO:0007669"/>
    <property type="project" value="TreeGrafter"/>
</dbReference>
<dbReference type="Proteomes" id="UP000472263">
    <property type="component" value="Chromosome 23"/>
</dbReference>
<dbReference type="GeneTree" id="ENSGT00940000156567"/>
<keyword evidence="3" id="KW-0206">Cytoskeleton</keyword>
<dbReference type="GO" id="GO:0006936">
    <property type="term" value="P:muscle contraction"/>
    <property type="evidence" value="ECO:0007669"/>
    <property type="project" value="TreeGrafter"/>
</dbReference>
<name>A0A667XPQ3_9TELE</name>
<dbReference type="Pfam" id="PF03250">
    <property type="entry name" value="Tropomodulin"/>
    <property type="match status" value="1"/>
</dbReference>
<evidence type="ECO:0000256" key="4">
    <source>
        <dbReference type="SAM" id="MobiDB-lite"/>
    </source>
</evidence>